<dbReference type="RefSeq" id="NP_001170452.1">
    <property type="nucleotide sequence ID" value="NM_001176981.1"/>
</dbReference>
<protein>
    <submittedName>
        <fullName evidence="2">Uncharacterized protein</fullName>
    </submittedName>
</protein>
<dbReference type="KEGG" id="zma:100384444"/>
<feature type="region of interest" description="Disordered" evidence="1">
    <location>
        <begin position="1"/>
        <end position="55"/>
    </location>
</feature>
<organism evidence="2">
    <name type="scientific">Zea mays</name>
    <name type="common">Maize</name>
    <dbReference type="NCBI Taxonomy" id="4577"/>
    <lineage>
        <taxon>Eukaryota</taxon>
        <taxon>Viridiplantae</taxon>
        <taxon>Streptophyta</taxon>
        <taxon>Embryophyta</taxon>
        <taxon>Tracheophyta</taxon>
        <taxon>Spermatophyta</taxon>
        <taxon>Magnoliopsida</taxon>
        <taxon>Liliopsida</taxon>
        <taxon>Poales</taxon>
        <taxon>Poaceae</taxon>
        <taxon>PACMAD clade</taxon>
        <taxon>Panicoideae</taxon>
        <taxon>Andropogonodae</taxon>
        <taxon>Andropogoneae</taxon>
        <taxon>Tripsacinae</taxon>
        <taxon>Zea</taxon>
    </lineage>
</organism>
<feature type="compositionally biased region" description="Pro residues" evidence="1">
    <location>
        <begin position="23"/>
        <end position="33"/>
    </location>
</feature>
<dbReference type="AlphaFoldDB" id="C0PPC3"/>
<proteinExistence type="evidence at transcript level"/>
<feature type="compositionally biased region" description="Low complexity" evidence="1">
    <location>
        <begin position="82"/>
        <end position="104"/>
    </location>
</feature>
<dbReference type="GeneID" id="100384444"/>
<feature type="compositionally biased region" description="Low complexity" evidence="1">
    <location>
        <begin position="137"/>
        <end position="147"/>
    </location>
</feature>
<feature type="region of interest" description="Disordered" evidence="1">
    <location>
        <begin position="76"/>
        <end position="174"/>
    </location>
</feature>
<dbReference type="EMBL" id="BT070142">
    <property type="protein sequence ID" value="ACN37039.1"/>
    <property type="molecule type" value="mRNA"/>
</dbReference>
<accession>C0PPC3</accession>
<reference evidence="2" key="1">
    <citation type="journal article" date="2009" name="PLoS Genet.">
        <title>Sequencing, mapping, and analysis of 27,455 maize full-length cDNAs.</title>
        <authorList>
            <person name="Soderlund C."/>
            <person name="Descour A."/>
            <person name="Kudrna D."/>
            <person name="Bomhoff M."/>
            <person name="Boyd L."/>
            <person name="Currie J."/>
            <person name="Angelova A."/>
            <person name="Collura K."/>
            <person name="Wissotski M."/>
            <person name="Ashley E."/>
            <person name="Morrow D."/>
            <person name="Fernandes J."/>
            <person name="Walbot V."/>
            <person name="Yu Y."/>
        </authorList>
    </citation>
    <scope>NUCLEOTIDE SEQUENCE</scope>
    <source>
        <strain evidence="2">B73</strain>
    </source>
</reference>
<sequence>MGDPRPWRSAAQLRAPPSFSAPARPPSPHPLPDARPRLPLSSGGWCAQASGSGSPCVSWRCGGPAAAMEVLAAAPRRRCLQPSSPRSPSSAASTWRRTSRWSRAAPPPFTAAPPIGVKPWVEARSRGQAATARVKRPGGASSGSRGRTPCPTTATLTGIPGLSVAQPRTGVNAT</sequence>
<evidence type="ECO:0000256" key="1">
    <source>
        <dbReference type="SAM" id="MobiDB-lite"/>
    </source>
</evidence>
<name>C0PPC3_MAIZE</name>
<evidence type="ECO:0000313" key="2">
    <source>
        <dbReference type="EMBL" id="ACN37039.1"/>
    </source>
</evidence>